<reference evidence="1" key="2">
    <citation type="submission" date="2022-04" db="EMBL/GenBank/DDBJ databases">
        <title>Complete Genome Sequence of Flavobacterium sediminilitoris YSM-43, Isolated from a Tidal Sediment.</title>
        <authorList>
            <person name="Lee P.A."/>
        </authorList>
    </citation>
    <scope>NUCLEOTIDE SEQUENCE</scope>
    <source>
        <strain evidence="1">YSM-43</strain>
    </source>
</reference>
<protein>
    <submittedName>
        <fullName evidence="1">Uncharacterized protein</fullName>
    </submittedName>
</protein>
<evidence type="ECO:0000313" key="1">
    <source>
        <dbReference type="EMBL" id="UOX34829.1"/>
    </source>
</evidence>
<dbReference type="RefSeq" id="WP_161794132.1">
    <property type="nucleotide sequence ID" value="NZ_CP090145.1"/>
</dbReference>
<dbReference type="Proteomes" id="UP000830454">
    <property type="component" value="Chromosome"/>
</dbReference>
<dbReference type="EMBL" id="CP090145">
    <property type="protein sequence ID" value="UOX34829.1"/>
    <property type="molecule type" value="Genomic_DNA"/>
</dbReference>
<sequence length="49" mass="5419">MQYNNYKTSGIGFKNNQSFNVEWLKSTPGVKDTTTINGLSITPTGVQTH</sequence>
<accession>A0ABY4HPM7</accession>
<gene>
    <name evidence="1" type="ORF">LXD69_04795</name>
</gene>
<name>A0ABY4HPM7_9FLAO</name>
<keyword evidence="2" id="KW-1185">Reference proteome</keyword>
<proteinExistence type="predicted"/>
<evidence type="ECO:0000313" key="2">
    <source>
        <dbReference type="Proteomes" id="UP000830454"/>
    </source>
</evidence>
<organism evidence="1 2">
    <name type="scientific">Flavobacterium sediminilitoris</name>
    <dbReference type="NCBI Taxonomy" id="2024526"/>
    <lineage>
        <taxon>Bacteria</taxon>
        <taxon>Pseudomonadati</taxon>
        <taxon>Bacteroidota</taxon>
        <taxon>Flavobacteriia</taxon>
        <taxon>Flavobacteriales</taxon>
        <taxon>Flavobacteriaceae</taxon>
        <taxon>Flavobacterium</taxon>
    </lineage>
</organism>
<reference evidence="1" key="1">
    <citation type="submission" date="2021-12" db="EMBL/GenBank/DDBJ databases">
        <authorList>
            <person name="Cha I.-T."/>
            <person name="Lee K.-E."/>
            <person name="Park S.-J."/>
        </authorList>
    </citation>
    <scope>NUCLEOTIDE SEQUENCE</scope>
    <source>
        <strain evidence="1">YSM-43</strain>
    </source>
</reference>